<feature type="region of interest" description="Disordered" evidence="1">
    <location>
        <begin position="42"/>
        <end position="62"/>
    </location>
</feature>
<evidence type="ECO:0000256" key="1">
    <source>
        <dbReference type="SAM" id="MobiDB-lite"/>
    </source>
</evidence>
<protein>
    <submittedName>
        <fullName evidence="2">Uncharacterized protein</fullName>
    </submittedName>
</protein>
<proteinExistence type="predicted"/>
<organism evidence="2">
    <name type="scientific">Streptomyces sp. NBC_00003</name>
    <dbReference type="NCBI Taxonomy" id="2903608"/>
    <lineage>
        <taxon>Bacteria</taxon>
        <taxon>Bacillati</taxon>
        <taxon>Actinomycetota</taxon>
        <taxon>Actinomycetes</taxon>
        <taxon>Kitasatosporales</taxon>
        <taxon>Streptomycetaceae</taxon>
        <taxon>Streptomyces</taxon>
    </lineage>
</organism>
<dbReference type="EMBL" id="CP108318">
    <property type="protein sequence ID" value="WTW64217.1"/>
    <property type="molecule type" value="Genomic_DNA"/>
</dbReference>
<dbReference type="AlphaFoldDB" id="A0AAU2V9R1"/>
<evidence type="ECO:0000313" key="2">
    <source>
        <dbReference type="EMBL" id="WTW64217.1"/>
    </source>
</evidence>
<name>A0AAU2V9R1_9ACTN</name>
<sequence length="99" mass="10576">MEFPADAQAHQVNRCLATSSKNPGHGLFAFYGASTKALRAGGVPSSLKSPDEPRDYARATAKYPQSTEPASFLITRLLEVNGNDICPAAHYSPTSRTPP</sequence>
<reference evidence="2" key="1">
    <citation type="submission" date="2022-10" db="EMBL/GenBank/DDBJ databases">
        <title>The complete genomes of actinobacterial strains from the NBC collection.</title>
        <authorList>
            <person name="Joergensen T.S."/>
            <person name="Alvarez Arevalo M."/>
            <person name="Sterndorff E.B."/>
            <person name="Faurdal D."/>
            <person name="Vuksanovic O."/>
            <person name="Mourched A.-S."/>
            <person name="Charusanti P."/>
            <person name="Shaw S."/>
            <person name="Blin K."/>
            <person name="Weber T."/>
        </authorList>
    </citation>
    <scope>NUCLEOTIDE SEQUENCE</scope>
    <source>
        <strain evidence="2">NBC_00003</strain>
    </source>
</reference>
<gene>
    <name evidence="2" type="ORF">OG549_28225</name>
</gene>
<accession>A0AAU2V9R1</accession>